<evidence type="ECO:0000313" key="13">
    <source>
        <dbReference type="Proteomes" id="UP000223606"/>
    </source>
</evidence>
<evidence type="ECO:0000256" key="4">
    <source>
        <dbReference type="ARBA" id="ARBA00009392"/>
    </source>
</evidence>
<evidence type="ECO:0000313" key="12">
    <source>
        <dbReference type="EMBL" id="SON53718.1"/>
    </source>
</evidence>
<evidence type="ECO:0000256" key="8">
    <source>
        <dbReference type="ARBA" id="ARBA00022801"/>
    </source>
</evidence>
<evidence type="ECO:0000256" key="7">
    <source>
        <dbReference type="ARBA" id="ARBA00022741"/>
    </source>
</evidence>
<keyword evidence="10 11" id="KW-0368">Histidine biosynthesis</keyword>
<sequence length="107" mass="11162">MTSFSLADLEAIIGARATAGAESSYTVKLIGKGQAKCAQKLGEEAVETVIAAVTGDREELCKEAADLLYHLLVVLRVGNVSLAEVEAELARRTGQSGLEEKAARTAG</sequence>
<proteinExistence type="inferred from homology"/>
<dbReference type="SUPFAM" id="SSF101386">
    <property type="entry name" value="all-alpha NTP pyrophosphatases"/>
    <property type="match status" value="1"/>
</dbReference>
<comment type="catalytic activity">
    <reaction evidence="1 11">
        <text>1-(5-phospho-beta-D-ribosyl)-ATP + H2O = 1-(5-phospho-beta-D-ribosyl)-5'-AMP + diphosphate + H(+)</text>
        <dbReference type="Rhea" id="RHEA:22828"/>
        <dbReference type="ChEBI" id="CHEBI:15377"/>
        <dbReference type="ChEBI" id="CHEBI:15378"/>
        <dbReference type="ChEBI" id="CHEBI:33019"/>
        <dbReference type="ChEBI" id="CHEBI:59457"/>
        <dbReference type="ChEBI" id="CHEBI:73183"/>
        <dbReference type="EC" id="3.6.1.31"/>
    </reaction>
</comment>
<dbReference type="OrthoDB" id="9814738at2"/>
<evidence type="ECO:0000256" key="1">
    <source>
        <dbReference type="ARBA" id="ARBA00001460"/>
    </source>
</evidence>
<keyword evidence="8 11" id="KW-0378">Hydrolase</keyword>
<dbReference type="Proteomes" id="UP000223606">
    <property type="component" value="Chromosome 1"/>
</dbReference>
<evidence type="ECO:0000256" key="6">
    <source>
        <dbReference type="ARBA" id="ARBA00022605"/>
    </source>
</evidence>
<keyword evidence="13" id="KW-1185">Reference proteome</keyword>
<accession>A0A2C9D0M0</accession>
<dbReference type="KEGG" id="hdi:HDIA_0177"/>
<dbReference type="InterPro" id="IPR008179">
    <property type="entry name" value="HisE"/>
</dbReference>
<dbReference type="NCBIfam" id="NF001611">
    <property type="entry name" value="PRK00400.1-3"/>
    <property type="match status" value="1"/>
</dbReference>
<name>A0A2C9D0M0_9HYPH</name>
<dbReference type="Gene3D" id="1.10.287.1080">
    <property type="entry name" value="MazG-like"/>
    <property type="match status" value="1"/>
</dbReference>
<evidence type="ECO:0000256" key="3">
    <source>
        <dbReference type="ARBA" id="ARBA00005204"/>
    </source>
</evidence>
<dbReference type="NCBIfam" id="TIGR03188">
    <property type="entry name" value="histidine_hisI"/>
    <property type="match status" value="1"/>
</dbReference>
<keyword evidence="7 11" id="KW-0547">Nucleotide-binding</keyword>
<dbReference type="EMBL" id="LT960614">
    <property type="protein sequence ID" value="SON53718.1"/>
    <property type="molecule type" value="Genomic_DNA"/>
</dbReference>
<protein>
    <recommendedName>
        <fullName evidence="11">Phosphoribosyl-ATP pyrophosphatase</fullName>
        <shortName evidence="11">PRA-PH</shortName>
        <ecNumber evidence="11">3.6.1.31</ecNumber>
    </recommendedName>
</protein>
<evidence type="ECO:0000256" key="5">
    <source>
        <dbReference type="ARBA" id="ARBA00022490"/>
    </source>
</evidence>
<organism evidence="12 13">
    <name type="scientific">Hartmannibacter diazotrophicus</name>
    <dbReference type="NCBI Taxonomy" id="1482074"/>
    <lineage>
        <taxon>Bacteria</taxon>
        <taxon>Pseudomonadati</taxon>
        <taxon>Pseudomonadota</taxon>
        <taxon>Alphaproteobacteria</taxon>
        <taxon>Hyphomicrobiales</taxon>
        <taxon>Pleomorphomonadaceae</taxon>
        <taxon>Hartmannibacter</taxon>
    </lineage>
</organism>
<evidence type="ECO:0000256" key="2">
    <source>
        <dbReference type="ARBA" id="ARBA00004496"/>
    </source>
</evidence>
<keyword evidence="9 11" id="KW-0067">ATP-binding</keyword>
<keyword evidence="6 11" id="KW-0028">Amino-acid biosynthesis</keyword>
<evidence type="ECO:0000256" key="10">
    <source>
        <dbReference type="ARBA" id="ARBA00023102"/>
    </source>
</evidence>
<keyword evidence="5 11" id="KW-0963">Cytoplasm</keyword>
<dbReference type="CDD" id="cd11534">
    <property type="entry name" value="NTP-PPase_HisIE_like"/>
    <property type="match status" value="1"/>
</dbReference>
<dbReference type="GO" id="GO:0005524">
    <property type="term" value="F:ATP binding"/>
    <property type="evidence" value="ECO:0007669"/>
    <property type="project" value="UniProtKB-KW"/>
</dbReference>
<reference evidence="13" key="1">
    <citation type="submission" date="2017-09" db="EMBL/GenBank/DDBJ databases">
        <title>Genome sequence of Nannocystis excedens DSM 71.</title>
        <authorList>
            <person name="Blom J."/>
        </authorList>
    </citation>
    <scope>NUCLEOTIDE SEQUENCE [LARGE SCALE GENOMIC DNA]</scope>
    <source>
        <strain evidence="13">type strain: E19</strain>
    </source>
</reference>
<dbReference type="PANTHER" id="PTHR42945:SF9">
    <property type="entry name" value="HISTIDINE BIOSYNTHESIS BIFUNCTIONAL PROTEIN HISIE"/>
    <property type="match status" value="1"/>
</dbReference>
<dbReference type="EC" id="3.6.1.31" evidence="11"/>
<dbReference type="HAMAP" id="MF_01020">
    <property type="entry name" value="HisE"/>
    <property type="match status" value="1"/>
</dbReference>
<comment type="subcellular location">
    <subcellularLocation>
        <location evidence="2 11">Cytoplasm</location>
    </subcellularLocation>
</comment>
<dbReference type="RefSeq" id="WP_099553514.1">
    <property type="nucleotide sequence ID" value="NZ_LT960614.1"/>
</dbReference>
<dbReference type="AlphaFoldDB" id="A0A2C9D0M0"/>
<dbReference type="GO" id="GO:0005737">
    <property type="term" value="C:cytoplasm"/>
    <property type="evidence" value="ECO:0007669"/>
    <property type="project" value="UniProtKB-SubCell"/>
</dbReference>
<evidence type="ECO:0000256" key="9">
    <source>
        <dbReference type="ARBA" id="ARBA00022840"/>
    </source>
</evidence>
<dbReference type="GO" id="GO:0000105">
    <property type="term" value="P:L-histidine biosynthetic process"/>
    <property type="evidence" value="ECO:0007669"/>
    <property type="project" value="UniProtKB-UniRule"/>
</dbReference>
<dbReference type="InterPro" id="IPR021130">
    <property type="entry name" value="PRib-ATP_PPHydrolase-like"/>
</dbReference>
<gene>
    <name evidence="11 12" type="primary">hisE</name>
    <name evidence="12" type="ORF">HDIA_0177</name>
</gene>
<dbReference type="UniPathway" id="UPA00031">
    <property type="reaction ID" value="UER00007"/>
</dbReference>
<evidence type="ECO:0000256" key="11">
    <source>
        <dbReference type="HAMAP-Rule" id="MF_01020"/>
    </source>
</evidence>
<dbReference type="NCBIfam" id="NF001613">
    <property type="entry name" value="PRK00400.1-5"/>
    <property type="match status" value="1"/>
</dbReference>
<comment type="similarity">
    <text evidence="4 11">Belongs to the PRA-PH family.</text>
</comment>
<dbReference type="GO" id="GO:0004636">
    <property type="term" value="F:phosphoribosyl-ATP diphosphatase activity"/>
    <property type="evidence" value="ECO:0007669"/>
    <property type="project" value="UniProtKB-UniRule"/>
</dbReference>
<dbReference type="PANTHER" id="PTHR42945">
    <property type="entry name" value="HISTIDINE BIOSYNTHESIS BIFUNCTIONAL PROTEIN"/>
    <property type="match status" value="1"/>
</dbReference>
<comment type="pathway">
    <text evidence="3 11">Amino-acid biosynthesis; L-histidine biosynthesis; L-histidine from 5-phospho-alpha-D-ribose 1-diphosphate: step 2/9.</text>
</comment>
<dbReference type="Pfam" id="PF01503">
    <property type="entry name" value="PRA-PH"/>
    <property type="match status" value="1"/>
</dbReference>